<dbReference type="Proteomes" id="UP000243515">
    <property type="component" value="Unassembled WGS sequence"/>
</dbReference>
<organism evidence="9 10">
    <name type="scientific">Elaphomyces granulatus</name>
    <dbReference type="NCBI Taxonomy" id="519963"/>
    <lineage>
        <taxon>Eukaryota</taxon>
        <taxon>Fungi</taxon>
        <taxon>Dikarya</taxon>
        <taxon>Ascomycota</taxon>
        <taxon>Pezizomycotina</taxon>
        <taxon>Eurotiomycetes</taxon>
        <taxon>Eurotiomycetidae</taxon>
        <taxon>Eurotiales</taxon>
        <taxon>Elaphomycetaceae</taxon>
        <taxon>Elaphomyces</taxon>
    </lineage>
</organism>
<dbReference type="GO" id="GO:0000981">
    <property type="term" value="F:DNA-binding transcription factor activity, RNA polymerase II-specific"/>
    <property type="evidence" value="ECO:0007669"/>
    <property type="project" value="InterPro"/>
</dbReference>
<accession>A0A232M3N7</accession>
<dbReference type="SUPFAM" id="SSF57701">
    <property type="entry name" value="Zn2/Cys6 DNA-binding domain"/>
    <property type="match status" value="1"/>
</dbReference>
<evidence type="ECO:0000256" key="6">
    <source>
        <dbReference type="ARBA" id="ARBA00023242"/>
    </source>
</evidence>
<dbReference type="CDD" id="cd12148">
    <property type="entry name" value="fungal_TF_MHR"/>
    <property type="match status" value="1"/>
</dbReference>
<comment type="subcellular location">
    <subcellularLocation>
        <location evidence="1">Nucleus</location>
    </subcellularLocation>
</comment>
<dbReference type="Gene3D" id="4.10.240.10">
    <property type="entry name" value="Zn(2)-C6 fungal-type DNA-binding domain"/>
    <property type="match status" value="1"/>
</dbReference>
<dbReference type="GO" id="GO:0006351">
    <property type="term" value="P:DNA-templated transcription"/>
    <property type="evidence" value="ECO:0007669"/>
    <property type="project" value="InterPro"/>
</dbReference>
<dbReference type="InterPro" id="IPR036864">
    <property type="entry name" value="Zn2-C6_fun-type_DNA-bd_sf"/>
</dbReference>
<evidence type="ECO:0000313" key="10">
    <source>
        <dbReference type="Proteomes" id="UP000243515"/>
    </source>
</evidence>
<dbReference type="Pfam" id="PF00172">
    <property type="entry name" value="Zn_clus"/>
    <property type="match status" value="1"/>
</dbReference>
<dbReference type="AlphaFoldDB" id="A0A232M3N7"/>
<evidence type="ECO:0000256" key="5">
    <source>
        <dbReference type="ARBA" id="ARBA00023163"/>
    </source>
</evidence>
<proteinExistence type="predicted"/>
<evidence type="ECO:0000256" key="2">
    <source>
        <dbReference type="ARBA" id="ARBA00022723"/>
    </source>
</evidence>
<keyword evidence="6" id="KW-0539">Nucleus</keyword>
<dbReference type="Pfam" id="PF04082">
    <property type="entry name" value="Fungal_trans"/>
    <property type="match status" value="1"/>
</dbReference>
<comment type="caution">
    <text evidence="9">The sequence shown here is derived from an EMBL/GenBank/DDBJ whole genome shotgun (WGS) entry which is preliminary data.</text>
</comment>
<keyword evidence="10" id="KW-1185">Reference proteome</keyword>
<evidence type="ECO:0000259" key="8">
    <source>
        <dbReference type="PROSITE" id="PS50048"/>
    </source>
</evidence>
<gene>
    <name evidence="9" type="ORF">Egran_01522</name>
</gene>
<evidence type="ECO:0000256" key="7">
    <source>
        <dbReference type="SAM" id="MobiDB-lite"/>
    </source>
</evidence>
<feature type="domain" description="Zn(2)-C6 fungal-type" evidence="8">
    <location>
        <begin position="20"/>
        <end position="53"/>
    </location>
</feature>
<dbReference type="PANTHER" id="PTHR31001:SF40">
    <property type="entry name" value="ZN(II)2CYS6 TRANSCRIPTION FACTOR (EUROFUNG)"/>
    <property type="match status" value="1"/>
</dbReference>
<evidence type="ECO:0000256" key="4">
    <source>
        <dbReference type="ARBA" id="ARBA00023125"/>
    </source>
</evidence>
<dbReference type="InterPro" id="IPR001138">
    <property type="entry name" value="Zn2Cys6_DnaBD"/>
</dbReference>
<reference evidence="9 10" key="1">
    <citation type="journal article" date="2015" name="Environ. Microbiol.">
        <title>Metagenome sequence of Elaphomyces granulatus from sporocarp tissue reveals Ascomycota ectomycorrhizal fingerprints of genome expansion and a Proteobacteria-rich microbiome.</title>
        <authorList>
            <person name="Quandt C.A."/>
            <person name="Kohler A."/>
            <person name="Hesse C.N."/>
            <person name="Sharpton T.J."/>
            <person name="Martin F."/>
            <person name="Spatafora J.W."/>
        </authorList>
    </citation>
    <scope>NUCLEOTIDE SEQUENCE [LARGE SCALE GENOMIC DNA]</scope>
    <source>
        <strain evidence="9 10">OSC145934</strain>
    </source>
</reference>
<dbReference type="OrthoDB" id="2406834at2759"/>
<dbReference type="InterPro" id="IPR007219">
    <property type="entry name" value="XnlR_reg_dom"/>
</dbReference>
<protein>
    <recommendedName>
        <fullName evidence="8">Zn(2)-C6 fungal-type domain-containing protein</fullName>
    </recommendedName>
</protein>
<dbReference type="SMART" id="SM00066">
    <property type="entry name" value="GAL4"/>
    <property type="match status" value="1"/>
</dbReference>
<feature type="compositionally biased region" description="Low complexity" evidence="7">
    <location>
        <begin position="102"/>
        <end position="114"/>
    </location>
</feature>
<keyword evidence="2" id="KW-0479">Metal-binding</keyword>
<dbReference type="GO" id="GO:0008270">
    <property type="term" value="F:zinc ion binding"/>
    <property type="evidence" value="ECO:0007669"/>
    <property type="project" value="InterPro"/>
</dbReference>
<evidence type="ECO:0000256" key="1">
    <source>
        <dbReference type="ARBA" id="ARBA00004123"/>
    </source>
</evidence>
<name>A0A232M3N7_9EURO</name>
<dbReference type="CDD" id="cd00067">
    <property type="entry name" value="GAL4"/>
    <property type="match status" value="1"/>
</dbReference>
<dbReference type="InterPro" id="IPR050613">
    <property type="entry name" value="Sec_Metabolite_Reg"/>
</dbReference>
<sequence length="708" mass="80047">MVVLMETTTTHPVSRRLPISCEPCRKRKIKCPRDRRPCQTCLRRGLHADECVYLGRPRLSSEQASGTDASVQKELLERIRNLEGLLQRQIGAHLSPQRSDPESPSVTVTSSTRTISDLDRAVESTISRFETPGHVGSLQVSATGHVRYVPVASQWNSVLANNSTSESSEKLETHGGDQGDLALPFDCHGPTSTRDLLAWLPPARYCDVLKDVYFRVFSPLFHVLHDPTFEEEYRRFRQDMDSMSKGWIGLLFIILAISVTALDDDDPLLPDLGREKTVGANIKALSARYRSMAMRCLSADSIITRHSVRSLQALVLILYARSHSNLPTWTLLGFAHHVAIAMGCHIDPERFGLGPVECEERRRAWAGLMTVYMIQHTAFGSLDARFLVHDVRLPTDIDDLDLVAGPVREPHVGPTQMTYLLMKFRLYEIAAKICQGIFNPSSRSQLPVMKFHKDITMIQDACNARYLSDTSREPLPAHHMANLNIIYSYINQLCLLLHRPTFHQYFQGEVNGETRNARDRCVEAAKGILAIHRTLVEAPQFGPYKWYTCGLGSFHAFHAAVVLTVTLMHPDNQAEFDETKSLLSDAMDLFTVLSHRSDICNKAVPILQNLITIPYSRRNNELPEAHPLSQAQPSPPTNYMLPEPSFMDVQMDSLFAQLQPHYWVSPAAICWQGWDFLAVEQTEIHRVVPEQTPSMHRFPLPLMNEKRF</sequence>
<dbReference type="PANTHER" id="PTHR31001">
    <property type="entry name" value="UNCHARACTERIZED TRANSCRIPTIONAL REGULATORY PROTEIN"/>
    <property type="match status" value="1"/>
</dbReference>
<evidence type="ECO:0000313" key="9">
    <source>
        <dbReference type="EMBL" id="OXV10717.1"/>
    </source>
</evidence>
<feature type="region of interest" description="Disordered" evidence="7">
    <location>
        <begin position="92"/>
        <end position="114"/>
    </location>
</feature>
<dbReference type="PROSITE" id="PS50048">
    <property type="entry name" value="ZN2_CY6_FUNGAL_2"/>
    <property type="match status" value="1"/>
</dbReference>
<dbReference type="GO" id="GO:0003677">
    <property type="term" value="F:DNA binding"/>
    <property type="evidence" value="ECO:0007669"/>
    <property type="project" value="UniProtKB-KW"/>
</dbReference>
<keyword evidence="5" id="KW-0804">Transcription</keyword>
<keyword evidence="4" id="KW-0238">DNA-binding</keyword>
<evidence type="ECO:0000256" key="3">
    <source>
        <dbReference type="ARBA" id="ARBA00023015"/>
    </source>
</evidence>
<keyword evidence="3" id="KW-0805">Transcription regulation</keyword>
<dbReference type="GO" id="GO:0005634">
    <property type="term" value="C:nucleus"/>
    <property type="evidence" value="ECO:0007669"/>
    <property type="project" value="UniProtKB-SubCell"/>
</dbReference>
<dbReference type="EMBL" id="NPHW01002808">
    <property type="protein sequence ID" value="OXV10717.1"/>
    <property type="molecule type" value="Genomic_DNA"/>
</dbReference>